<dbReference type="InterPro" id="IPR017972">
    <property type="entry name" value="Cyt_P450_CS"/>
</dbReference>
<dbReference type="InterPro" id="IPR002401">
    <property type="entry name" value="Cyt_P450_E_grp-I"/>
</dbReference>
<dbReference type="PRINTS" id="PR00463">
    <property type="entry name" value="EP450I"/>
</dbReference>
<dbReference type="GO" id="GO:0004497">
    <property type="term" value="F:monooxygenase activity"/>
    <property type="evidence" value="ECO:0007669"/>
    <property type="project" value="UniProtKB-KW"/>
</dbReference>
<keyword evidence="3 4" id="KW-0408">Iron</keyword>
<dbReference type="STRING" id="3476.A0A2P5DGB3"/>
<dbReference type="Proteomes" id="UP000237105">
    <property type="component" value="Unassembled WGS sequence"/>
</dbReference>
<dbReference type="GO" id="GO:0020037">
    <property type="term" value="F:heme binding"/>
    <property type="evidence" value="ECO:0007669"/>
    <property type="project" value="InterPro"/>
</dbReference>
<dbReference type="EMBL" id="JXTB01000040">
    <property type="protein sequence ID" value="PON72325.1"/>
    <property type="molecule type" value="Genomic_DNA"/>
</dbReference>
<dbReference type="PRINTS" id="PR00385">
    <property type="entry name" value="P450"/>
</dbReference>
<dbReference type="SUPFAM" id="SSF48264">
    <property type="entry name" value="Cytochrome P450"/>
    <property type="match status" value="1"/>
</dbReference>
<accession>A0A2P5DGB3</accession>
<dbReference type="GO" id="GO:0005506">
    <property type="term" value="F:iron ion binding"/>
    <property type="evidence" value="ECO:0007669"/>
    <property type="project" value="InterPro"/>
</dbReference>
<keyword evidence="7" id="KW-1185">Reference proteome</keyword>
<reference evidence="7" key="1">
    <citation type="submission" date="2016-06" db="EMBL/GenBank/DDBJ databases">
        <title>Parallel loss of symbiosis genes in relatives of nitrogen-fixing non-legume Parasponia.</title>
        <authorList>
            <person name="Van Velzen R."/>
            <person name="Holmer R."/>
            <person name="Bu F."/>
            <person name="Rutten L."/>
            <person name="Van Zeijl A."/>
            <person name="Liu W."/>
            <person name="Santuari L."/>
            <person name="Cao Q."/>
            <person name="Sharma T."/>
            <person name="Shen D."/>
            <person name="Roswanjaya Y."/>
            <person name="Wardhani T."/>
            <person name="Kalhor M.S."/>
            <person name="Jansen J."/>
            <person name="Van den Hoogen J."/>
            <person name="Gungor B."/>
            <person name="Hartog M."/>
            <person name="Hontelez J."/>
            <person name="Verver J."/>
            <person name="Yang W.-C."/>
            <person name="Schijlen E."/>
            <person name="Repin R."/>
            <person name="Schilthuizen M."/>
            <person name="Schranz E."/>
            <person name="Heidstra R."/>
            <person name="Miyata K."/>
            <person name="Fedorova E."/>
            <person name="Kohlen W."/>
            <person name="Bisseling T."/>
            <person name="Smit S."/>
            <person name="Geurts R."/>
        </authorList>
    </citation>
    <scope>NUCLEOTIDE SEQUENCE [LARGE SCALE GENOMIC DNA]</scope>
    <source>
        <strain evidence="7">cv. WU1-14</strain>
    </source>
</reference>
<keyword evidence="5" id="KW-0503">Monooxygenase</keyword>
<evidence type="ECO:0000313" key="6">
    <source>
        <dbReference type="EMBL" id="PON72325.1"/>
    </source>
</evidence>
<evidence type="ECO:0000313" key="7">
    <source>
        <dbReference type="Proteomes" id="UP000237105"/>
    </source>
</evidence>
<evidence type="ECO:0000256" key="5">
    <source>
        <dbReference type="RuleBase" id="RU000461"/>
    </source>
</evidence>
<protein>
    <submittedName>
        <fullName evidence="6">Cytochrome P450, E-class, group I</fullName>
    </submittedName>
</protein>
<comment type="cofactor">
    <cofactor evidence="4">
        <name>heme</name>
        <dbReference type="ChEBI" id="CHEBI:30413"/>
    </cofactor>
</comment>
<proteinExistence type="inferred from homology"/>
<dbReference type="GO" id="GO:0016705">
    <property type="term" value="F:oxidoreductase activity, acting on paired donors, with incorporation or reduction of molecular oxygen"/>
    <property type="evidence" value="ECO:0007669"/>
    <property type="project" value="InterPro"/>
</dbReference>
<feature type="binding site" description="axial binding residue" evidence="4">
    <location>
        <position position="455"/>
    </location>
    <ligand>
        <name>heme</name>
        <dbReference type="ChEBI" id="CHEBI:30413"/>
    </ligand>
    <ligandPart>
        <name>Fe</name>
        <dbReference type="ChEBI" id="CHEBI:18248"/>
    </ligandPart>
</feature>
<gene>
    <name evidence="6" type="ORF">PanWU01x14_067160</name>
</gene>
<dbReference type="PANTHER" id="PTHR47955">
    <property type="entry name" value="CYTOCHROME P450 FAMILY 71 PROTEIN"/>
    <property type="match status" value="1"/>
</dbReference>
<dbReference type="FunFam" id="1.10.630.10:FF:000011">
    <property type="entry name" value="Cytochrome P450 83B1"/>
    <property type="match status" value="1"/>
</dbReference>
<dbReference type="PANTHER" id="PTHR47955:SF15">
    <property type="entry name" value="CYTOCHROME P450 71A2-LIKE"/>
    <property type="match status" value="1"/>
</dbReference>
<dbReference type="InterPro" id="IPR036396">
    <property type="entry name" value="Cyt_P450_sf"/>
</dbReference>
<dbReference type="CDD" id="cd11072">
    <property type="entry name" value="CYP71-like"/>
    <property type="match status" value="1"/>
</dbReference>
<name>A0A2P5DGB3_PARAD</name>
<keyword evidence="5" id="KW-0560">Oxidoreductase</keyword>
<dbReference type="PROSITE" id="PS00086">
    <property type="entry name" value="CYTOCHROME_P450"/>
    <property type="match status" value="1"/>
</dbReference>
<dbReference type="InterPro" id="IPR001128">
    <property type="entry name" value="Cyt_P450"/>
</dbReference>
<evidence type="ECO:0000256" key="1">
    <source>
        <dbReference type="ARBA" id="ARBA00010617"/>
    </source>
</evidence>
<dbReference type="OrthoDB" id="1470350at2759"/>
<dbReference type="Pfam" id="PF00067">
    <property type="entry name" value="p450"/>
    <property type="match status" value="1"/>
</dbReference>
<organism evidence="6 7">
    <name type="scientific">Parasponia andersonii</name>
    <name type="common">Sponia andersonii</name>
    <dbReference type="NCBI Taxonomy" id="3476"/>
    <lineage>
        <taxon>Eukaryota</taxon>
        <taxon>Viridiplantae</taxon>
        <taxon>Streptophyta</taxon>
        <taxon>Embryophyta</taxon>
        <taxon>Tracheophyta</taxon>
        <taxon>Spermatophyta</taxon>
        <taxon>Magnoliopsida</taxon>
        <taxon>eudicotyledons</taxon>
        <taxon>Gunneridae</taxon>
        <taxon>Pentapetalae</taxon>
        <taxon>rosids</taxon>
        <taxon>fabids</taxon>
        <taxon>Rosales</taxon>
        <taxon>Cannabaceae</taxon>
        <taxon>Parasponia</taxon>
    </lineage>
</organism>
<dbReference type="Gene3D" id="1.10.630.10">
    <property type="entry name" value="Cytochrome P450"/>
    <property type="match status" value="1"/>
</dbReference>
<evidence type="ECO:0000256" key="2">
    <source>
        <dbReference type="ARBA" id="ARBA00022723"/>
    </source>
</evidence>
<sequence>MTQPRVYMGRANRNNTVFDLGLPNAKMKQLLFRSRAKSNLPPSPRRLPLIGNLHHLGTHPHRSLRALSHKYGPLMLLHLGHTPTLVVSSEEIVTEIVKKHDVIFSDRPQTTAAEIILYGCHDIAFAPYGEYWRQARKICVLELLSLKRVKEFNFVREEETALLVNRIRKLACPSGDSINLSEMLIATSNNIISRCILGQRFEEENGRSSFGDISRRVMTDFMAFSVRDFFPNKYLRWIDVATGLIGRLTASFRALDTFFDQVLEEHKAVINSTDHNGSGLKDFVGILLGLKRDGMLDFELTQDNIKAILMDMFVGGSDTTSTAMEWLMAELVRNPREMKKAQEEVRRVVGNKSEITMDDINQMEYLKFVIKENLRLHPPLPFLVPRKTLSSIELGGYNIPEMTRVFINAWAIQRDPSVWDKPEEFLPERFVKNSVDFKLGQDFQLIPFGFGRRGCPALSFGIASTEYITANLLYWFDWKLPNDSGILAEELDMSESYGLTVHKKIPLYLVPIPYSPS</sequence>
<comment type="similarity">
    <text evidence="1 5">Belongs to the cytochrome P450 family.</text>
</comment>
<evidence type="ECO:0000256" key="4">
    <source>
        <dbReference type="PIRSR" id="PIRSR602401-1"/>
    </source>
</evidence>
<keyword evidence="4 5" id="KW-0349">Heme</keyword>
<evidence type="ECO:0000256" key="3">
    <source>
        <dbReference type="ARBA" id="ARBA00023004"/>
    </source>
</evidence>
<comment type="caution">
    <text evidence="6">The sequence shown here is derived from an EMBL/GenBank/DDBJ whole genome shotgun (WGS) entry which is preliminary data.</text>
</comment>
<keyword evidence="2 4" id="KW-0479">Metal-binding</keyword>
<dbReference type="AlphaFoldDB" id="A0A2P5DGB3"/>